<sequence>MALARCYNTLILHGLFGFLNSQRINLIKRFG</sequence>
<dbReference type="EMBL" id="GBRH01231194">
    <property type="protein sequence ID" value="JAD66701.1"/>
    <property type="molecule type" value="Transcribed_RNA"/>
</dbReference>
<dbReference type="AlphaFoldDB" id="A0A0A9BTR8"/>
<reference evidence="1" key="2">
    <citation type="journal article" date="2015" name="Data Brief">
        <title>Shoot transcriptome of the giant reed, Arundo donax.</title>
        <authorList>
            <person name="Barrero R.A."/>
            <person name="Guerrero F.D."/>
            <person name="Moolhuijzen P."/>
            <person name="Goolsby J.A."/>
            <person name="Tidwell J."/>
            <person name="Bellgard S.E."/>
            <person name="Bellgard M.I."/>
        </authorList>
    </citation>
    <scope>NUCLEOTIDE SEQUENCE</scope>
    <source>
        <tissue evidence="1">Shoot tissue taken approximately 20 cm above the soil surface</tissue>
    </source>
</reference>
<proteinExistence type="predicted"/>
<evidence type="ECO:0000313" key="1">
    <source>
        <dbReference type="EMBL" id="JAD66701.1"/>
    </source>
</evidence>
<name>A0A0A9BTR8_ARUDO</name>
<reference evidence="1" key="1">
    <citation type="submission" date="2014-09" db="EMBL/GenBank/DDBJ databases">
        <authorList>
            <person name="Magalhaes I.L.F."/>
            <person name="Oliveira U."/>
            <person name="Santos F.R."/>
            <person name="Vidigal T.H.D.A."/>
            <person name="Brescovit A.D."/>
            <person name="Santos A.J."/>
        </authorList>
    </citation>
    <scope>NUCLEOTIDE SEQUENCE</scope>
    <source>
        <tissue evidence="1">Shoot tissue taken approximately 20 cm above the soil surface</tissue>
    </source>
</reference>
<organism evidence="1">
    <name type="scientific">Arundo donax</name>
    <name type="common">Giant reed</name>
    <name type="synonym">Donax arundinaceus</name>
    <dbReference type="NCBI Taxonomy" id="35708"/>
    <lineage>
        <taxon>Eukaryota</taxon>
        <taxon>Viridiplantae</taxon>
        <taxon>Streptophyta</taxon>
        <taxon>Embryophyta</taxon>
        <taxon>Tracheophyta</taxon>
        <taxon>Spermatophyta</taxon>
        <taxon>Magnoliopsida</taxon>
        <taxon>Liliopsida</taxon>
        <taxon>Poales</taxon>
        <taxon>Poaceae</taxon>
        <taxon>PACMAD clade</taxon>
        <taxon>Arundinoideae</taxon>
        <taxon>Arundineae</taxon>
        <taxon>Arundo</taxon>
    </lineage>
</organism>
<accession>A0A0A9BTR8</accession>
<protein>
    <submittedName>
        <fullName evidence="1">Uncharacterized protein</fullName>
    </submittedName>
</protein>